<comment type="caution">
    <text evidence="1">The sequence shown here is derived from an EMBL/GenBank/DDBJ whole genome shotgun (WGS) entry which is preliminary data.</text>
</comment>
<dbReference type="AlphaFoldDB" id="A0A9J5XYB3"/>
<accession>A0A9J5XYB3</accession>
<organism evidence="1 2">
    <name type="scientific">Solanum commersonii</name>
    <name type="common">Commerson's wild potato</name>
    <name type="synonym">Commerson's nightshade</name>
    <dbReference type="NCBI Taxonomy" id="4109"/>
    <lineage>
        <taxon>Eukaryota</taxon>
        <taxon>Viridiplantae</taxon>
        <taxon>Streptophyta</taxon>
        <taxon>Embryophyta</taxon>
        <taxon>Tracheophyta</taxon>
        <taxon>Spermatophyta</taxon>
        <taxon>Magnoliopsida</taxon>
        <taxon>eudicotyledons</taxon>
        <taxon>Gunneridae</taxon>
        <taxon>Pentapetalae</taxon>
        <taxon>asterids</taxon>
        <taxon>lamiids</taxon>
        <taxon>Solanales</taxon>
        <taxon>Solanaceae</taxon>
        <taxon>Solanoideae</taxon>
        <taxon>Solaneae</taxon>
        <taxon>Solanum</taxon>
    </lineage>
</organism>
<reference evidence="1 2" key="1">
    <citation type="submission" date="2020-09" db="EMBL/GenBank/DDBJ databases">
        <title>De no assembly of potato wild relative species, Solanum commersonii.</title>
        <authorList>
            <person name="Cho K."/>
        </authorList>
    </citation>
    <scope>NUCLEOTIDE SEQUENCE [LARGE SCALE GENOMIC DNA]</scope>
    <source>
        <strain evidence="1">LZ3.2</strain>
        <tissue evidence="1">Leaf</tissue>
    </source>
</reference>
<sequence length="211" mass="23962">MAQNIQVPLKKAVTEEEEEEFLKKIKGLDYSVMEQLNKTPAHISLLSLLLHSEEYHRVLTKILTEAHVSKETTVNQLEKMAKDPSIPYIKAKDGCYSIVKAKDGCYSIVYQSFEVISVNRFKEGDAIIQPRLSSFSSMVAMTMLKYDYQPSRFGLCSQGIVDPITLLENQCTSGLRYKQSKINGDNAKNHKRTDWALPQPIPHISHSFIKP</sequence>
<dbReference type="PANTHER" id="PTHR32108">
    <property type="entry name" value="DNA-DIRECTED RNA POLYMERASE SUBUNIT ALPHA"/>
    <property type="match status" value="1"/>
</dbReference>
<dbReference type="OrthoDB" id="1300148at2759"/>
<gene>
    <name evidence="1" type="ORF">H5410_042368</name>
</gene>
<keyword evidence="2" id="KW-1185">Reference proteome</keyword>
<name>A0A9J5XYB3_SOLCO</name>
<dbReference type="EMBL" id="JACXVP010000008">
    <property type="protein sequence ID" value="KAG5591854.1"/>
    <property type="molecule type" value="Genomic_DNA"/>
</dbReference>
<proteinExistence type="predicted"/>
<evidence type="ECO:0000313" key="2">
    <source>
        <dbReference type="Proteomes" id="UP000824120"/>
    </source>
</evidence>
<dbReference type="PANTHER" id="PTHR32108:SF9">
    <property type="entry name" value="REVERSE TRANSCRIPTASE RNASE H-LIKE DOMAIN-CONTAINING PROTEIN"/>
    <property type="match status" value="1"/>
</dbReference>
<evidence type="ECO:0000313" key="1">
    <source>
        <dbReference type="EMBL" id="KAG5591854.1"/>
    </source>
</evidence>
<protein>
    <submittedName>
        <fullName evidence="1">Uncharacterized protein</fullName>
    </submittedName>
</protein>
<dbReference type="Proteomes" id="UP000824120">
    <property type="component" value="Chromosome 8"/>
</dbReference>